<organism evidence="2 3">
    <name type="scientific">Sphingobium yanoikuyae</name>
    <name type="common">Sphingomonas yanoikuyae</name>
    <dbReference type="NCBI Taxonomy" id="13690"/>
    <lineage>
        <taxon>Bacteria</taxon>
        <taxon>Pseudomonadati</taxon>
        <taxon>Pseudomonadota</taxon>
        <taxon>Alphaproteobacteria</taxon>
        <taxon>Sphingomonadales</taxon>
        <taxon>Sphingomonadaceae</taxon>
        <taxon>Sphingobium</taxon>
    </lineage>
</organism>
<sequence>MTERQATSRRYSDDDAEAARSGDAMLVQEVWLGAGKNSLGAAASNAGDDFHEQWVGRLRMSSLATAAS</sequence>
<reference evidence="2 3" key="1">
    <citation type="submission" date="2016-02" db="EMBL/GenBank/DDBJ databases">
        <authorList>
            <person name="Wen L."/>
            <person name="He K."/>
            <person name="Yang H."/>
        </authorList>
    </citation>
    <scope>NUCLEOTIDE SEQUENCE [LARGE SCALE GENOMIC DNA]</scope>
    <source>
        <strain evidence="2 3">CD09_2</strain>
    </source>
</reference>
<dbReference type="Proteomes" id="UP000077262">
    <property type="component" value="Unassembled WGS sequence"/>
</dbReference>
<dbReference type="RefSeq" id="WP_063976646.1">
    <property type="nucleotide sequence ID" value="NZ_LSTR01000041.1"/>
</dbReference>
<feature type="compositionally biased region" description="Basic and acidic residues" evidence="1">
    <location>
        <begin position="10"/>
        <end position="20"/>
    </location>
</feature>
<comment type="caution">
    <text evidence="2">The sequence shown here is derived from an EMBL/GenBank/DDBJ whole genome shotgun (WGS) entry which is preliminary data.</text>
</comment>
<dbReference type="AlphaFoldDB" id="A0A177JPG3"/>
<evidence type="ECO:0000313" key="3">
    <source>
        <dbReference type="Proteomes" id="UP000077262"/>
    </source>
</evidence>
<feature type="region of interest" description="Disordered" evidence="1">
    <location>
        <begin position="1"/>
        <end position="20"/>
    </location>
</feature>
<accession>A0A177JPG3</accession>
<name>A0A177JPG3_SPHYA</name>
<protein>
    <submittedName>
        <fullName evidence="2">Uncharacterized protein</fullName>
    </submittedName>
</protein>
<proteinExistence type="predicted"/>
<evidence type="ECO:0000313" key="2">
    <source>
        <dbReference type="EMBL" id="OAH42271.1"/>
    </source>
</evidence>
<dbReference type="EMBL" id="LSTR01000041">
    <property type="protein sequence ID" value="OAH42271.1"/>
    <property type="molecule type" value="Genomic_DNA"/>
</dbReference>
<evidence type="ECO:0000256" key="1">
    <source>
        <dbReference type="SAM" id="MobiDB-lite"/>
    </source>
</evidence>
<dbReference type="OrthoDB" id="4770405at2"/>
<gene>
    <name evidence="2" type="ORF">AX777_13915</name>
</gene>